<sequence length="77" mass="8159">MKQAHEGGPVRVAKQPPLPTEPHPGMYNPVPSRPPPPPPHLSFKVTKQLSGLSADRRPLDKATGKVASCIDGNAAHP</sequence>
<feature type="compositionally biased region" description="Pro residues" evidence="1">
    <location>
        <begin position="31"/>
        <end position="40"/>
    </location>
</feature>
<evidence type="ECO:0000313" key="4">
    <source>
        <dbReference type="WBParaSite" id="GPUH_0000338701-mRNA-1"/>
    </source>
</evidence>
<evidence type="ECO:0000313" key="2">
    <source>
        <dbReference type="EMBL" id="VDK39320.1"/>
    </source>
</evidence>
<feature type="compositionally biased region" description="Basic and acidic residues" evidence="1">
    <location>
        <begin position="54"/>
        <end position="63"/>
    </location>
</feature>
<name>A0A183D3U0_9BILA</name>
<proteinExistence type="predicted"/>
<dbReference type="AlphaFoldDB" id="A0A183D3U0"/>
<reference evidence="2 3" key="2">
    <citation type="submission" date="2018-11" db="EMBL/GenBank/DDBJ databases">
        <authorList>
            <consortium name="Pathogen Informatics"/>
        </authorList>
    </citation>
    <scope>NUCLEOTIDE SEQUENCE [LARGE SCALE GENOMIC DNA]</scope>
</reference>
<gene>
    <name evidence="2" type="ORF">GPUH_LOCUS3378</name>
</gene>
<reference evidence="4" key="1">
    <citation type="submission" date="2016-06" db="UniProtKB">
        <authorList>
            <consortium name="WormBaseParasite"/>
        </authorList>
    </citation>
    <scope>IDENTIFICATION</scope>
</reference>
<accession>A0A183D3U0</accession>
<dbReference type="Proteomes" id="UP000271098">
    <property type="component" value="Unassembled WGS sequence"/>
</dbReference>
<organism evidence="4">
    <name type="scientific">Gongylonema pulchrum</name>
    <dbReference type="NCBI Taxonomy" id="637853"/>
    <lineage>
        <taxon>Eukaryota</taxon>
        <taxon>Metazoa</taxon>
        <taxon>Ecdysozoa</taxon>
        <taxon>Nematoda</taxon>
        <taxon>Chromadorea</taxon>
        <taxon>Rhabditida</taxon>
        <taxon>Spirurina</taxon>
        <taxon>Spiruromorpha</taxon>
        <taxon>Spiruroidea</taxon>
        <taxon>Gongylonematidae</taxon>
        <taxon>Gongylonema</taxon>
    </lineage>
</organism>
<dbReference type="EMBL" id="UYRT01005746">
    <property type="protein sequence ID" value="VDK39320.1"/>
    <property type="molecule type" value="Genomic_DNA"/>
</dbReference>
<keyword evidence="3" id="KW-1185">Reference proteome</keyword>
<dbReference type="WBParaSite" id="GPUH_0000338701-mRNA-1">
    <property type="protein sequence ID" value="GPUH_0000338701-mRNA-1"/>
    <property type="gene ID" value="GPUH_0000338701"/>
</dbReference>
<protein>
    <submittedName>
        <fullName evidence="4">WH2 domain-containing protein</fullName>
    </submittedName>
</protein>
<feature type="region of interest" description="Disordered" evidence="1">
    <location>
        <begin position="1"/>
        <end position="65"/>
    </location>
</feature>
<evidence type="ECO:0000313" key="3">
    <source>
        <dbReference type="Proteomes" id="UP000271098"/>
    </source>
</evidence>
<evidence type="ECO:0000256" key="1">
    <source>
        <dbReference type="SAM" id="MobiDB-lite"/>
    </source>
</evidence>